<dbReference type="GO" id="GO:0032259">
    <property type="term" value="P:methylation"/>
    <property type="evidence" value="ECO:0007669"/>
    <property type="project" value="UniProtKB-KW"/>
</dbReference>
<dbReference type="SUPFAM" id="SSF75217">
    <property type="entry name" value="alpha/beta knot"/>
    <property type="match status" value="1"/>
</dbReference>
<dbReference type="Gene3D" id="3.40.1280.10">
    <property type="match status" value="1"/>
</dbReference>
<dbReference type="PANTHER" id="PTHR43191:SF2">
    <property type="entry name" value="RRNA METHYLTRANSFERASE 3, MITOCHONDRIAL"/>
    <property type="match status" value="1"/>
</dbReference>
<sequence>MISKATVAFIQSLKQKKYRQKYNKFLVEGEKIILEGLQEKFISFDSIYCVSEKEVLLSETDIKYNIIDAKTISKLSNLKSPPGILAIANIPSQPSIDSLEFNGVSLYLDNIRDPGNMGTIIRTADWFGVKNIIAAPESVEFYNPKVLQATMGSFARLNLINAEIEELPSDIPIYSSLLNGTKLSEFEKPESMILVIGSESHGVSQKIQKLSTEYLTISKSPYSRAESLNAGIATSIFLSHLTSS</sequence>
<dbReference type="AlphaFoldDB" id="A0AA37WIR1"/>
<dbReference type="GO" id="GO:0008173">
    <property type="term" value="F:RNA methyltransferase activity"/>
    <property type="evidence" value="ECO:0007669"/>
    <property type="project" value="InterPro"/>
</dbReference>
<dbReference type="Proteomes" id="UP001156666">
    <property type="component" value="Unassembled WGS sequence"/>
</dbReference>
<gene>
    <name evidence="6" type="ORF">GCM10007940_47760</name>
</gene>
<dbReference type="Gene3D" id="3.30.1330.30">
    <property type="match status" value="1"/>
</dbReference>
<reference evidence="6" key="2">
    <citation type="submission" date="2023-01" db="EMBL/GenBank/DDBJ databases">
        <title>Draft genome sequence of Portibacter lacus strain NBRC 108769.</title>
        <authorList>
            <person name="Sun Q."/>
            <person name="Mori K."/>
        </authorList>
    </citation>
    <scope>NUCLEOTIDE SEQUENCE</scope>
    <source>
        <strain evidence="6">NBRC 108769</strain>
    </source>
</reference>
<dbReference type="PANTHER" id="PTHR43191">
    <property type="entry name" value="RRNA METHYLTRANSFERASE 3"/>
    <property type="match status" value="1"/>
</dbReference>
<dbReference type="Pfam" id="PF22435">
    <property type="entry name" value="MRM3-like_sub_bind"/>
    <property type="match status" value="1"/>
</dbReference>
<dbReference type="RefSeq" id="WP_235294997.1">
    <property type="nucleotide sequence ID" value="NZ_BSOH01000037.1"/>
</dbReference>
<organism evidence="6 7">
    <name type="scientific">Portibacter lacus</name>
    <dbReference type="NCBI Taxonomy" id="1099794"/>
    <lineage>
        <taxon>Bacteria</taxon>
        <taxon>Pseudomonadati</taxon>
        <taxon>Bacteroidota</taxon>
        <taxon>Saprospiria</taxon>
        <taxon>Saprospirales</taxon>
        <taxon>Haliscomenobacteraceae</taxon>
        <taxon>Portibacter</taxon>
    </lineage>
</organism>
<dbReference type="CDD" id="cd18109">
    <property type="entry name" value="SpoU-like_RNA-MTase"/>
    <property type="match status" value="1"/>
</dbReference>
<dbReference type="EMBL" id="BSOH01000037">
    <property type="protein sequence ID" value="GLR20160.1"/>
    <property type="molecule type" value="Genomic_DNA"/>
</dbReference>
<name>A0AA37WIR1_9BACT</name>
<dbReference type="InterPro" id="IPR029064">
    <property type="entry name" value="Ribosomal_eL30-like_sf"/>
</dbReference>
<evidence type="ECO:0000256" key="3">
    <source>
        <dbReference type="ARBA" id="ARBA00022679"/>
    </source>
</evidence>
<feature type="domain" description="MRM3-like substrate binding" evidence="5">
    <location>
        <begin position="6"/>
        <end position="86"/>
    </location>
</feature>
<reference evidence="6" key="1">
    <citation type="journal article" date="2014" name="Int. J. Syst. Evol. Microbiol.">
        <title>Complete genome sequence of Corynebacterium casei LMG S-19264T (=DSM 44701T), isolated from a smear-ripened cheese.</title>
        <authorList>
            <consortium name="US DOE Joint Genome Institute (JGI-PGF)"/>
            <person name="Walter F."/>
            <person name="Albersmeier A."/>
            <person name="Kalinowski J."/>
            <person name="Ruckert C."/>
        </authorList>
    </citation>
    <scope>NUCLEOTIDE SEQUENCE</scope>
    <source>
        <strain evidence="6">NBRC 108769</strain>
    </source>
</reference>
<accession>A0AA37WIR1</accession>
<dbReference type="InterPro" id="IPR001537">
    <property type="entry name" value="SpoU_MeTrfase"/>
</dbReference>
<dbReference type="GO" id="GO:0006396">
    <property type="term" value="P:RNA processing"/>
    <property type="evidence" value="ECO:0007669"/>
    <property type="project" value="InterPro"/>
</dbReference>
<feature type="domain" description="tRNA/rRNA methyltransferase SpoU type" evidence="4">
    <location>
        <begin position="104"/>
        <end position="238"/>
    </location>
</feature>
<dbReference type="InterPro" id="IPR029026">
    <property type="entry name" value="tRNA_m1G_MTases_N"/>
</dbReference>
<protein>
    <submittedName>
        <fullName evidence="6">RNA methyltransferase</fullName>
    </submittedName>
</protein>
<evidence type="ECO:0000256" key="1">
    <source>
        <dbReference type="ARBA" id="ARBA00007228"/>
    </source>
</evidence>
<keyword evidence="3" id="KW-0808">Transferase</keyword>
<comment type="caution">
    <text evidence="6">The sequence shown here is derived from an EMBL/GenBank/DDBJ whole genome shotgun (WGS) entry which is preliminary data.</text>
</comment>
<evidence type="ECO:0000259" key="5">
    <source>
        <dbReference type="Pfam" id="PF22435"/>
    </source>
</evidence>
<dbReference type="GO" id="GO:0003723">
    <property type="term" value="F:RNA binding"/>
    <property type="evidence" value="ECO:0007669"/>
    <property type="project" value="InterPro"/>
</dbReference>
<proteinExistence type="inferred from homology"/>
<evidence type="ECO:0000313" key="7">
    <source>
        <dbReference type="Proteomes" id="UP001156666"/>
    </source>
</evidence>
<dbReference type="InterPro" id="IPR053888">
    <property type="entry name" value="MRM3-like_sub_bind"/>
</dbReference>
<keyword evidence="2 6" id="KW-0489">Methyltransferase</keyword>
<evidence type="ECO:0000313" key="6">
    <source>
        <dbReference type="EMBL" id="GLR20160.1"/>
    </source>
</evidence>
<dbReference type="Pfam" id="PF00588">
    <property type="entry name" value="SpoU_methylase"/>
    <property type="match status" value="1"/>
</dbReference>
<evidence type="ECO:0000259" key="4">
    <source>
        <dbReference type="Pfam" id="PF00588"/>
    </source>
</evidence>
<comment type="similarity">
    <text evidence="1">Belongs to the class IV-like SAM-binding methyltransferase superfamily. RNA methyltransferase TrmH family.</text>
</comment>
<dbReference type="SUPFAM" id="SSF55315">
    <property type="entry name" value="L30e-like"/>
    <property type="match status" value="1"/>
</dbReference>
<evidence type="ECO:0000256" key="2">
    <source>
        <dbReference type="ARBA" id="ARBA00022603"/>
    </source>
</evidence>
<keyword evidence="7" id="KW-1185">Reference proteome</keyword>
<dbReference type="InterPro" id="IPR029028">
    <property type="entry name" value="Alpha/beta_knot_MTases"/>
</dbReference>
<dbReference type="InterPro" id="IPR051259">
    <property type="entry name" value="rRNA_Methyltransferase"/>
</dbReference>